<accession>A0AAQ1P5X6</accession>
<organism evidence="1 2">
    <name type="scientific">Pseudomonas inefficax</name>
    <dbReference type="NCBI Taxonomy" id="2078786"/>
    <lineage>
        <taxon>Bacteria</taxon>
        <taxon>Pseudomonadati</taxon>
        <taxon>Pseudomonadota</taxon>
        <taxon>Gammaproteobacteria</taxon>
        <taxon>Pseudomonadales</taxon>
        <taxon>Pseudomonadaceae</taxon>
        <taxon>Pseudomonas</taxon>
    </lineage>
</organism>
<evidence type="ECO:0000313" key="2">
    <source>
        <dbReference type="Proteomes" id="UP000294335"/>
    </source>
</evidence>
<dbReference type="Proteomes" id="UP000294335">
    <property type="component" value="Unassembled WGS sequence"/>
</dbReference>
<comment type="caution">
    <text evidence="1">The sequence shown here is derived from an EMBL/GenBank/DDBJ whole genome shotgun (WGS) entry which is preliminary data.</text>
</comment>
<keyword evidence="2" id="KW-1185">Reference proteome</keyword>
<protein>
    <submittedName>
        <fullName evidence="1">Uncharacterized protein</fullName>
    </submittedName>
</protein>
<gene>
    <name evidence="1" type="ORF">JV551A3_V1_700106</name>
</gene>
<reference evidence="1 2" key="1">
    <citation type="submission" date="2018-02" db="EMBL/GenBank/DDBJ databases">
        <authorList>
            <person name="Dubost A."/>
        </authorList>
    </citation>
    <scope>NUCLEOTIDE SEQUENCE [LARGE SCALE GENOMIC DNA]</scope>
    <source>
        <strain evidence="2">JV551A3</strain>
    </source>
</reference>
<dbReference type="AlphaFoldDB" id="A0AAQ1P5X6"/>
<evidence type="ECO:0000313" key="1">
    <source>
        <dbReference type="EMBL" id="SPO59834.1"/>
    </source>
</evidence>
<proteinExistence type="predicted"/>
<name>A0AAQ1P5X6_9PSED</name>
<sequence>MPIRDGLPDAFAVACGPIESYCNRLISAVSAVRFDVDAVFCISLDTRVDRRALFSETIGRQLDNEVHFHVVEKNSDPKRGCYESHQQLARHALDNGLDRILIFEDDAKAYEFKPSQVRWVNRFMQKRSFEALHLGYSMGRTWLTWFPFIARGRVVALHAYVLSREGCRILAQTPYDGTPVDVVVKHRIRQHCVFPMMFRQHAAAVAGSDLEQVVRNEDEWWERNWAKHRRSPMKNIWRTVLRLSF</sequence>
<dbReference type="EMBL" id="OPYN01000070">
    <property type="protein sequence ID" value="SPO59834.1"/>
    <property type="molecule type" value="Genomic_DNA"/>
</dbReference>